<evidence type="ECO:0000256" key="2">
    <source>
        <dbReference type="SAM" id="MobiDB-lite"/>
    </source>
</evidence>
<feature type="compositionally biased region" description="Polar residues" evidence="2">
    <location>
        <begin position="109"/>
        <end position="120"/>
    </location>
</feature>
<dbReference type="GO" id="GO:0006888">
    <property type="term" value="P:endoplasmic reticulum to Golgi vesicle-mediated transport"/>
    <property type="evidence" value="ECO:0007669"/>
    <property type="project" value="TreeGrafter"/>
</dbReference>
<dbReference type="CDD" id="cd14944">
    <property type="entry name" value="TRAPPC6A_Trs33"/>
    <property type="match status" value="1"/>
</dbReference>
<accession>A0A9W6YSG0</accession>
<feature type="compositionally biased region" description="Polar residues" evidence="2">
    <location>
        <begin position="1"/>
        <end position="10"/>
    </location>
</feature>
<dbReference type="Pfam" id="PF04051">
    <property type="entry name" value="TRAPP"/>
    <property type="match status" value="1"/>
</dbReference>
<keyword evidence="4" id="KW-1185">Reference proteome</keyword>
<sequence>MSESPKTQKVLTKRKTSSASSKQSQASHTPSSSIANSKVASTPTPATTTKNTITQQDEMFTKEINALSLSYLINECVPLSMRVDERLSKKETNFEALLSKLKIDENGNEITQSDSAETSMSTKNKKANNGKSNSSDGFRPGRPPAENDLSQFSNLNILDRVERYGFEIGYKITDCLVYMKNNSDNSSGNNSTLKLVDALEIMKFICRDVWKVFYGKQMDNLRTNHIGTFVLIDNGFKPMLHFYSPAGEEDTLKKLDPYLQFPCGLIRGILASLGVNSVVRAEVVNRLPAVSFNVQTDVNAHSATE</sequence>
<dbReference type="GO" id="GO:0030008">
    <property type="term" value="C:TRAPP complex"/>
    <property type="evidence" value="ECO:0007669"/>
    <property type="project" value="TreeGrafter"/>
</dbReference>
<proteinExistence type="inferred from homology"/>
<feature type="region of interest" description="Disordered" evidence="2">
    <location>
        <begin position="109"/>
        <end position="149"/>
    </location>
</feature>
<evidence type="ECO:0000313" key="4">
    <source>
        <dbReference type="Proteomes" id="UP001165063"/>
    </source>
</evidence>
<dbReference type="GO" id="GO:0005802">
    <property type="term" value="C:trans-Golgi network"/>
    <property type="evidence" value="ECO:0007669"/>
    <property type="project" value="TreeGrafter"/>
</dbReference>
<dbReference type="PANTHER" id="PTHR12817:SF0">
    <property type="entry name" value="GEO08327P1"/>
    <property type="match status" value="1"/>
</dbReference>
<dbReference type="OrthoDB" id="941624at2759"/>
<dbReference type="SUPFAM" id="SSF111126">
    <property type="entry name" value="Ligand-binding domain in the NO signalling and Golgi transport"/>
    <property type="match status" value="1"/>
</dbReference>
<dbReference type="Gene3D" id="3.30.1380.20">
    <property type="entry name" value="Trafficking protein particle complex subunit 3"/>
    <property type="match status" value="1"/>
</dbReference>
<dbReference type="EMBL" id="BSXU01000269">
    <property type="protein sequence ID" value="GMG20037.1"/>
    <property type="molecule type" value="Genomic_DNA"/>
</dbReference>
<dbReference type="AlphaFoldDB" id="A0A9W6YSG0"/>
<feature type="compositionally biased region" description="Low complexity" evidence="2">
    <location>
        <begin position="42"/>
        <end position="54"/>
    </location>
</feature>
<feature type="compositionally biased region" description="Low complexity" evidence="2">
    <location>
        <begin position="17"/>
        <end position="27"/>
    </location>
</feature>
<gene>
    <name evidence="3" type="ORF">Amon01_000092600</name>
</gene>
<evidence type="ECO:0000256" key="1">
    <source>
        <dbReference type="ARBA" id="ARBA00006218"/>
    </source>
</evidence>
<dbReference type="InterPro" id="IPR024096">
    <property type="entry name" value="NO_sig/Golgi_transp_ligand-bd"/>
</dbReference>
<comment type="similarity">
    <text evidence="1">Belongs to the TRAPP small subunits family. BET3 subfamily.</text>
</comment>
<dbReference type="InterPro" id="IPR007194">
    <property type="entry name" value="TRAPP_component"/>
</dbReference>
<comment type="caution">
    <text evidence="3">The sequence shown here is derived from an EMBL/GenBank/DDBJ whole genome shotgun (WGS) entry which is preliminary data.</text>
</comment>
<organism evidence="3 4">
    <name type="scientific">Ambrosiozyma monospora</name>
    <name type="common">Yeast</name>
    <name type="synonym">Endomycopsis monosporus</name>
    <dbReference type="NCBI Taxonomy" id="43982"/>
    <lineage>
        <taxon>Eukaryota</taxon>
        <taxon>Fungi</taxon>
        <taxon>Dikarya</taxon>
        <taxon>Ascomycota</taxon>
        <taxon>Saccharomycotina</taxon>
        <taxon>Pichiomycetes</taxon>
        <taxon>Pichiales</taxon>
        <taxon>Pichiaceae</taxon>
        <taxon>Ambrosiozyma</taxon>
    </lineage>
</organism>
<dbReference type="InterPro" id="IPR037992">
    <property type="entry name" value="TRAPPC6/Trs33"/>
</dbReference>
<dbReference type="GO" id="GO:0005801">
    <property type="term" value="C:cis-Golgi network"/>
    <property type="evidence" value="ECO:0007669"/>
    <property type="project" value="TreeGrafter"/>
</dbReference>
<name>A0A9W6YSG0_AMBMO</name>
<evidence type="ECO:0000313" key="3">
    <source>
        <dbReference type="EMBL" id="GMG20037.1"/>
    </source>
</evidence>
<feature type="compositionally biased region" description="Polar residues" evidence="2">
    <location>
        <begin position="28"/>
        <end position="41"/>
    </location>
</feature>
<reference evidence="3" key="1">
    <citation type="submission" date="2023-04" db="EMBL/GenBank/DDBJ databases">
        <title>Ambrosiozyma monospora NBRC 1965.</title>
        <authorList>
            <person name="Ichikawa N."/>
            <person name="Sato H."/>
            <person name="Tonouchi N."/>
        </authorList>
    </citation>
    <scope>NUCLEOTIDE SEQUENCE</scope>
    <source>
        <strain evidence="3">NBRC 1965</strain>
    </source>
</reference>
<dbReference type="PANTHER" id="PTHR12817">
    <property type="entry name" value="TRAFFICKING PROTEIN PARTICLE COMPLEX SUBUNIT 6B"/>
    <property type="match status" value="1"/>
</dbReference>
<protein>
    <submittedName>
        <fullName evidence="3">Unnamed protein product</fullName>
    </submittedName>
</protein>
<dbReference type="Proteomes" id="UP001165063">
    <property type="component" value="Unassembled WGS sequence"/>
</dbReference>
<feature type="region of interest" description="Disordered" evidence="2">
    <location>
        <begin position="1"/>
        <end position="54"/>
    </location>
</feature>